<dbReference type="Proteomes" id="UP000298663">
    <property type="component" value="Unassembled WGS sequence"/>
</dbReference>
<dbReference type="STRING" id="34508.A0A4U5P859"/>
<reference evidence="4 5" key="1">
    <citation type="journal article" date="2015" name="Genome Biol.">
        <title>Comparative genomics of Steinernema reveals deeply conserved gene regulatory networks.</title>
        <authorList>
            <person name="Dillman A.R."/>
            <person name="Macchietto M."/>
            <person name="Porter C.F."/>
            <person name="Rogers A."/>
            <person name="Williams B."/>
            <person name="Antoshechkin I."/>
            <person name="Lee M.M."/>
            <person name="Goodwin Z."/>
            <person name="Lu X."/>
            <person name="Lewis E.E."/>
            <person name="Goodrich-Blair H."/>
            <person name="Stock S.P."/>
            <person name="Adams B.J."/>
            <person name="Sternberg P.W."/>
            <person name="Mortazavi A."/>
        </authorList>
    </citation>
    <scope>NUCLEOTIDE SEQUENCE [LARGE SCALE GENOMIC DNA]</scope>
    <source>
        <strain evidence="4 5">ALL</strain>
    </source>
</reference>
<dbReference type="PANTHER" id="PTHR31996:SF2">
    <property type="entry name" value="COILED-COIL DOMAIN-CONTAINING PROTEIN 115"/>
    <property type="match status" value="1"/>
</dbReference>
<organism evidence="4 5">
    <name type="scientific">Steinernema carpocapsae</name>
    <name type="common">Entomopathogenic nematode</name>
    <dbReference type="NCBI Taxonomy" id="34508"/>
    <lineage>
        <taxon>Eukaryota</taxon>
        <taxon>Metazoa</taxon>
        <taxon>Ecdysozoa</taxon>
        <taxon>Nematoda</taxon>
        <taxon>Chromadorea</taxon>
        <taxon>Rhabditida</taxon>
        <taxon>Tylenchina</taxon>
        <taxon>Panagrolaimomorpha</taxon>
        <taxon>Strongyloidoidea</taxon>
        <taxon>Steinernematidae</taxon>
        <taxon>Steinernema</taxon>
    </lineage>
</organism>
<dbReference type="AlphaFoldDB" id="A0A4U5P859"/>
<evidence type="ECO:0000313" key="5">
    <source>
        <dbReference type="Proteomes" id="UP000298663"/>
    </source>
</evidence>
<keyword evidence="2" id="KW-0175">Coiled coil</keyword>
<dbReference type="GO" id="GO:0051082">
    <property type="term" value="F:unfolded protein binding"/>
    <property type="evidence" value="ECO:0007669"/>
    <property type="project" value="TreeGrafter"/>
</dbReference>
<evidence type="ECO:0000256" key="1">
    <source>
        <dbReference type="ARBA" id="ARBA00093634"/>
    </source>
</evidence>
<evidence type="ECO:0000313" key="4">
    <source>
        <dbReference type="EMBL" id="TKR92437.1"/>
    </source>
</evidence>
<name>A0A4U5P859_STECR</name>
<dbReference type="InterPro" id="IPR040357">
    <property type="entry name" value="Vma22/CCDC115"/>
</dbReference>
<keyword evidence="5" id="KW-1185">Reference proteome</keyword>
<dbReference type="EMBL" id="AZBU02000002">
    <property type="protein sequence ID" value="TKR92437.1"/>
    <property type="molecule type" value="Genomic_DNA"/>
</dbReference>
<reference evidence="4 5" key="2">
    <citation type="journal article" date="2019" name="G3 (Bethesda)">
        <title>Hybrid Assembly of the Genome of the Entomopathogenic Nematode Steinernema carpocapsae Identifies the X-Chromosome.</title>
        <authorList>
            <person name="Serra L."/>
            <person name="Macchietto M."/>
            <person name="Macias-Munoz A."/>
            <person name="McGill C.J."/>
            <person name="Rodriguez I.M."/>
            <person name="Rodriguez B."/>
            <person name="Murad R."/>
            <person name="Mortazavi A."/>
        </authorList>
    </citation>
    <scope>NUCLEOTIDE SEQUENCE [LARGE SCALE GENOMIC DNA]</scope>
    <source>
        <strain evidence="4 5">ALL</strain>
    </source>
</reference>
<protein>
    <recommendedName>
        <fullName evidence="1">Vacuolar ATPase assembly protein VMA22</fullName>
    </recommendedName>
</protein>
<feature type="region of interest" description="Disordered" evidence="3">
    <location>
        <begin position="135"/>
        <end position="167"/>
    </location>
</feature>
<evidence type="ECO:0000256" key="2">
    <source>
        <dbReference type="SAM" id="Coils"/>
    </source>
</evidence>
<evidence type="ECO:0000256" key="3">
    <source>
        <dbReference type="SAM" id="MobiDB-lite"/>
    </source>
</evidence>
<sequence>MDCKLFWIITVRAFEYGCSLIFGFSDPIDICMTTIGIYFSSARLDRMGVQEINDLAMEQLKLKGEYINLMRDVEKHLDEYRFNLSRTKTIIGFTLAEAGAVDNRDMEATAKVDVEKKSDEEISFVIHYEPIPVKSKKQGKEDGSSEEDNVVRRRKKECKGEKKKEPPKMTTINFRPFGLFEPSTAKKARAEIGKALLLICQLAQIRSRIAFLERDYATKRNELIEENELIKEFVFAKIQ</sequence>
<dbReference type="GO" id="GO:0070072">
    <property type="term" value="P:vacuolar proton-transporting V-type ATPase complex assembly"/>
    <property type="evidence" value="ECO:0007669"/>
    <property type="project" value="InterPro"/>
</dbReference>
<dbReference type="OrthoDB" id="5826082at2759"/>
<proteinExistence type="predicted"/>
<gene>
    <name evidence="4" type="ORF">L596_007090</name>
</gene>
<feature type="compositionally biased region" description="Basic and acidic residues" evidence="3">
    <location>
        <begin position="158"/>
        <end position="167"/>
    </location>
</feature>
<accession>A0A4U5P859</accession>
<comment type="caution">
    <text evidence="4">The sequence shown here is derived from an EMBL/GenBank/DDBJ whole genome shotgun (WGS) entry which is preliminary data.</text>
</comment>
<dbReference type="PANTHER" id="PTHR31996">
    <property type="entry name" value="COILED-COIL DOMAIN-CONTAINING PROTEIN 115"/>
    <property type="match status" value="1"/>
</dbReference>
<feature type="coiled-coil region" evidence="2">
    <location>
        <begin position="202"/>
        <end position="229"/>
    </location>
</feature>